<proteinExistence type="predicted"/>
<keyword evidence="2" id="KW-1185">Reference proteome</keyword>
<dbReference type="Proteomes" id="UP001597295">
    <property type="component" value="Unassembled WGS sequence"/>
</dbReference>
<comment type="caution">
    <text evidence="1">The sequence shown here is derived from an EMBL/GenBank/DDBJ whole genome shotgun (WGS) entry which is preliminary data.</text>
</comment>
<accession>A0ABW5DN42</accession>
<organism evidence="1 2">
    <name type="scientific">Lacibacterium aquatile</name>
    <dbReference type="NCBI Taxonomy" id="1168082"/>
    <lineage>
        <taxon>Bacteria</taxon>
        <taxon>Pseudomonadati</taxon>
        <taxon>Pseudomonadota</taxon>
        <taxon>Alphaproteobacteria</taxon>
        <taxon>Rhodospirillales</taxon>
        <taxon>Rhodospirillaceae</taxon>
    </lineage>
</organism>
<reference evidence="2" key="1">
    <citation type="journal article" date="2019" name="Int. J. Syst. Evol. Microbiol.">
        <title>The Global Catalogue of Microorganisms (GCM) 10K type strain sequencing project: providing services to taxonomists for standard genome sequencing and annotation.</title>
        <authorList>
            <consortium name="The Broad Institute Genomics Platform"/>
            <consortium name="The Broad Institute Genome Sequencing Center for Infectious Disease"/>
            <person name="Wu L."/>
            <person name="Ma J."/>
        </authorList>
    </citation>
    <scope>NUCLEOTIDE SEQUENCE [LARGE SCALE GENOMIC DNA]</scope>
    <source>
        <strain evidence="2">CGMCC 1.19062</strain>
    </source>
</reference>
<gene>
    <name evidence="1" type="ORF">ACFSM5_03610</name>
</gene>
<dbReference type="RefSeq" id="WP_379874873.1">
    <property type="nucleotide sequence ID" value="NZ_JBHUIP010000003.1"/>
</dbReference>
<name>A0ABW5DN42_9PROT</name>
<evidence type="ECO:0000313" key="1">
    <source>
        <dbReference type="EMBL" id="MFD2261960.1"/>
    </source>
</evidence>
<sequence length="76" mass="8563">MSATNAAIEAEIHATLIMVARPGSLRKKSLLSRIITRLRTRSALTRLQDTSPHLLADIGLSGYDVMVEFRRPWFQI</sequence>
<protein>
    <recommendedName>
        <fullName evidence="3">DUF1127 domain-containing protein</fullName>
    </recommendedName>
</protein>
<dbReference type="EMBL" id="JBHUIP010000003">
    <property type="protein sequence ID" value="MFD2261960.1"/>
    <property type="molecule type" value="Genomic_DNA"/>
</dbReference>
<evidence type="ECO:0008006" key="3">
    <source>
        <dbReference type="Google" id="ProtNLM"/>
    </source>
</evidence>
<evidence type="ECO:0000313" key="2">
    <source>
        <dbReference type="Proteomes" id="UP001597295"/>
    </source>
</evidence>